<dbReference type="GO" id="GO:0000976">
    <property type="term" value="F:transcription cis-regulatory region binding"/>
    <property type="evidence" value="ECO:0007669"/>
    <property type="project" value="TreeGrafter"/>
</dbReference>
<evidence type="ECO:0000313" key="7">
    <source>
        <dbReference type="EMBL" id="KIZ15244.1"/>
    </source>
</evidence>
<dbReference type="RefSeq" id="WP_044366953.1">
    <property type="nucleotide sequence ID" value="NZ_JRKI01000034.1"/>
</dbReference>
<keyword evidence="3" id="KW-0804">Transcription</keyword>
<comment type="caution">
    <text evidence="7">The sequence shown here is derived from an EMBL/GenBank/DDBJ whole genome shotgun (WGS) entry which is preliminary data.</text>
</comment>
<protein>
    <submittedName>
        <fullName evidence="7">Regulator</fullName>
    </submittedName>
</protein>
<dbReference type="Proteomes" id="UP000032458">
    <property type="component" value="Unassembled WGS sequence"/>
</dbReference>
<feature type="region of interest" description="Disordered" evidence="5">
    <location>
        <begin position="1"/>
        <end position="35"/>
    </location>
</feature>
<dbReference type="GO" id="GO:0003700">
    <property type="term" value="F:DNA-binding transcription factor activity"/>
    <property type="evidence" value="ECO:0007669"/>
    <property type="project" value="TreeGrafter"/>
</dbReference>
<dbReference type="Pfam" id="PF02909">
    <property type="entry name" value="TetR_C_1"/>
    <property type="match status" value="1"/>
</dbReference>
<dbReference type="InterPro" id="IPR050109">
    <property type="entry name" value="HTH-type_TetR-like_transc_reg"/>
</dbReference>
<evidence type="ECO:0000256" key="1">
    <source>
        <dbReference type="ARBA" id="ARBA00023015"/>
    </source>
</evidence>
<dbReference type="Pfam" id="PF00440">
    <property type="entry name" value="TetR_N"/>
    <property type="match status" value="1"/>
</dbReference>
<dbReference type="InterPro" id="IPR036271">
    <property type="entry name" value="Tet_transcr_reg_TetR-rel_C_sf"/>
</dbReference>
<proteinExistence type="predicted"/>
<evidence type="ECO:0000256" key="2">
    <source>
        <dbReference type="ARBA" id="ARBA00023125"/>
    </source>
</evidence>
<gene>
    <name evidence="7" type="ORF">SNA_26995</name>
</gene>
<accession>A0A0D7CG65</accession>
<dbReference type="Gene3D" id="1.10.10.60">
    <property type="entry name" value="Homeodomain-like"/>
    <property type="match status" value="1"/>
</dbReference>
<evidence type="ECO:0000313" key="8">
    <source>
        <dbReference type="Proteomes" id="UP000032458"/>
    </source>
</evidence>
<dbReference type="PANTHER" id="PTHR30055:SF151">
    <property type="entry name" value="TRANSCRIPTIONAL REGULATORY PROTEIN"/>
    <property type="match status" value="1"/>
</dbReference>
<dbReference type="InterPro" id="IPR004111">
    <property type="entry name" value="Repressor_TetR_C"/>
</dbReference>
<keyword evidence="2 4" id="KW-0238">DNA-binding</keyword>
<feature type="DNA-binding region" description="H-T-H motif" evidence="4">
    <location>
        <begin position="55"/>
        <end position="74"/>
    </location>
</feature>
<dbReference type="SUPFAM" id="SSF46689">
    <property type="entry name" value="Homeodomain-like"/>
    <property type="match status" value="1"/>
</dbReference>
<dbReference type="SUPFAM" id="SSF48498">
    <property type="entry name" value="Tetracyclin repressor-like, C-terminal domain"/>
    <property type="match status" value="1"/>
</dbReference>
<name>A0A0D7CG65_9ACTN</name>
<keyword evidence="1" id="KW-0805">Transcription regulation</keyword>
<evidence type="ECO:0000259" key="6">
    <source>
        <dbReference type="PROSITE" id="PS50977"/>
    </source>
</evidence>
<dbReference type="PROSITE" id="PS50977">
    <property type="entry name" value="HTH_TETR_2"/>
    <property type="match status" value="1"/>
</dbReference>
<dbReference type="InterPro" id="IPR009057">
    <property type="entry name" value="Homeodomain-like_sf"/>
</dbReference>
<sequence>MARTGSSGRSAGVDPEVLWSQAERPRRGRPPAHSRAEITAEAVALADTEGLAAVTMRAVAARIGAGTMSLYSYVPNKETLLELMIDQVSGDHRLPPEPSGDWRADLRGIAREQRAIMRRHPWLPAALPARQTFGPNTLAVVEYTLAVLAPVGLDAPARLETFSLLTGFVASHVTYELAQEQATEAAGRTSGELLDAQTRHLRAATATGGYPHLAQALAAPAADPASHTDPEAVFDRLLGRMINGLTAAP</sequence>
<keyword evidence="8" id="KW-1185">Reference proteome</keyword>
<dbReference type="AlphaFoldDB" id="A0A0D7CG65"/>
<evidence type="ECO:0000256" key="5">
    <source>
        <dbReference type="SAM" id="MobiDB-lite"/>
    </source>
</evidence>
<dbReference type="PANTHER" id="PTHR30055">
    <property type="entry name" value="HTH-TYPE TRANSCRIPTIONAL REGULATOR RUTR"/>
    <property type="match status" value="1"/>
</dbReference>
<evidence type="ECO:0000256" key="3">
    <source>
        <dbReference type="ARBA" id="ARBA00023163"/>
    </source>
</evidence>
<dbReference type="InterPro" id="IPR001647">
    <property type="entry name" value="HTH_TetR"/>
</dbReference>
<organism evidence="7 8">
    <name type="scientific">Streptomyces natalensis ATCC 27448</name>
    <dbReference type="NCBI Taxonomy" id="1240678"/>
    <lineage>
        <taxon>Bacteria</taxon>
        <taxon>Bacillati</taxon>
        <taxon>Actinomycetota</taxon>
        <taxon>Actinomycetes</taxon>
        <taxon>Kitasatosporales</taxon>
        <taxon>Streptomycetaceae</taxon>
        <taxon>Streptomyces</taxon>
    </lineage>
</organism>
<dbReference type="Gene3D" id="1.10.357.10">
    <property type="entry name" value="Tetracycline Repressor, domain 2"/>
    <property type="match status" value="1"/>
</dbReference>
<dbReference type="EMBL" id="JRKI01000034">
    <property type="protein sequence ID" value="KIZ15244.1"/>
    <property type="molecule type" value="Genomic_DNA"/>
</dbReference>
<dbReference type="PATRIC" id="fig|1240678.4.peg.5748"/>
<feature type="domain" description="HTH tetR-type" evidence="6">
    <location>
        <begin position="32"/>
        <end position="92"/>
    </location>
</feature>
<dbReference type="GO" id="GO:0045892">
    <property type="term" value="P:negative regulation of DNA-templated transcription"/>
    <property type="evidence" value="ECO:0007669"/>
    <property type="project" value="InterPro"/>
</dbReference>
<reference evidence="7 8" key="1">
    <citation type="submission" date="2014-09" db="EMBL/GenBank/DDBJ databases">
        <title>Draft genome sequence of Streptomyces natalensis ATCC 27448, producer of the antifungal pimaricin.</title>
        <authorList>
            <person name="Mendes M.V."/>
            <person name="Beites T."/>
            <person name="Pires S."/>
            <person name="Santos C.L."/>
            <person name="Moradas-Ferreira P."/>
        </authorList>
    </citation>
    <scope>NUCLEOTIDE SEQUENCE [LARGE SCALE GENOMIC DNA]</scope>
    <source>
        <strain evidence="7 8">ATCC 27448</strain>
    </source>
</reference>
<evidence type="ECO:0000256" key="4">
    <source>
        <dbReference type="PROSITE-ProRule" id="PRU00335"/>
    </source>
</evidence>